<feature type="region of interest" description="Disordered" evidence="8">
    <location>
        <begin position="142"/>
        <end position="229"/>
    </location>
</feature>
<keyword evidence="3 6" id="KW-0687">Ribonucleoprotein</keyword>
<dbReference type="GO" id="GO:0006412">
    <property type="term" value="P:translation"/>
    <property type="evidence" value="ECO:0007669"/>
    <property type="project" value="InterPro"/>
</dbReference>
<reference evidence="10 11" key="1">
    <citation type="submission" date="2020-06" db="EMBL/GenBank/DDBJ databases">
        <title>Complete genome sequence of Candidatus Phytoplasma asteris RP166.</title>
        <authorList>
            <person name="Cho S.-T."/>
            <person name="Zwolinska A."/>
            <person name="Huang W."/>
            <person name="Wouters R."/>
            <person name="Hogenhout S.A."/>
            <person name="Kuo C.-H."/>
        </authorList>
    </citation>
    <scope>NUCLEOTIDE SEQUENCE [LARGE SCALE GENOMIC DNA]</scope>
    <source>
        <strain evidence="10">RP166</strain>
    </source>
</reference>
<dbReference type="FunFam" id="1.10.1900.20:FF:000001">
    <property type="entry name" value="50S ribosomal protein L20"/>
    <property type="match status" value="1"/>
</dbReference>
<evidence type="ECO:0000313" key="10">
    <source>
        <dbReference type="EMBL" id="QKX95763.1"/>
    </source>
</evidence>
<dbReference type="Pfam" id="PF07498">
    <property type="entry name" value="Rho_N"/>
    <property type="match status" value="1"/>
</dbReference>
<evidence type="ECO:0000256" key="5">
    <source>
        <dbReference type="ARBA" id="ARBA00035172"/>
    </source>
</evidence>
<keyword evidence="6 7" id="KW-0694">RNA-binding</keyword>
<evidence type="ECO:0000256" key="2">
    <source>
        <dbReference type="ARBA" id="ARBA00022980"/>
    </source>
</evidence>
<dbReference type="PRINTS" id="PR00062">
    <property type="entry name" value="RIBOSOMALL20"/>
</dbReference>
<dbReference type="Pfam" id="PF00453">
    <property type="entry name" value="Ribosomal_L20"/>
    <property type="match status" value="1"/>
</dbReference>
<dbReference type="InterPro" id="IPR035566">
    <property type="entry name" value="Ribosomal_protein_bL20_C"/>
</dbReference>
<dbReference type="PANTHER" id="PTHR10986">
    <property type="entry name" value="39S RIBOSOMAL PROTEIN L20"/>
    <property type="match status" value="1"/>
</dbReference>
<dbReference type="GO" id="GO:0019843">
    <property type="term" value="F:rRNA binding"/>
    <property type="evidence" value="ECO:0007669"/>
    <property type="project" value="UniProtKB-UniRule"/>
</dbReference>
<evidence type="ECO:0000256" key="1">
    <source>
        <dbReference type="ARBA" id="ARBA00007698"/>
    </source>
</evidence>
<feature type="domain" description="Rho termination factor-like N-terminal" evidence="9">
    <location>
        <begin position="290"/>
        <end position="332"/>
    </location>
</feature>
<keyword evidence="6 7" id="KW-0699">rRNA-binding</keyword>
<feature type="region of interest" description="Disordered" evidence="8">
    <location>
        <begin position="242"/>
        <end position="278"/>
    </location>
</feature>
<evidence type="ECO:0000313" key="11">
    <source>
        <dbReference type="Proteomes" id="UP000509122"/>
    </source>
</evidence>
<dbReference type="InterPro" id="IPR005813">
    <property type="entry name" value="Ribosomal_bL20"/>
</dbReference>
<dbReference type="Gene3D" id="1.10.1900.20">
    <property type="entry name" value="Ribosomal protein L20"/>
    <property type="match status" value="1"/>
</dbReference>
<organism evidence="10 11">
    <name type="scientific">Rapeseed phyllody phytoplasma</name>
    <dbReference type="NCBI Taxonomy" id="2490543"/>
    <lineage>
        <taxon>Bacteria</taxon>
        <taxon>Bacillati</taxon>
        <taxon>Mycoplasmatota</taxon>
        <taxon>Mollicutes</taxon>
        <taxon>Acholeplasmatales</taxon>
        <taxon>Acholeplasmataceae</taxon>
        <taxon>Candidatus Phytoplasma</taxon>
        <taxon>16SrI (Aster yellows group)</taxon>
    </lineage>
</organism>
<name>A0A859IAP8_9MOLU</name>
<evidence type="ECO:0000256" key="6">
    <source>
        <dbReference type="HAMAP-Rule" id="MF_00382"/>
    </source>
</evidence>
<feature type="compositionally biased region" description="Basic and acidic residues" evidence="8">
    <location>
        <begin position="265"/>
        <end position="274"/>
    </location>
</feature>
<sequence length="332" mass="38466">MAKISFTPARHRRRKKVLKMAKGYFGSKSTLYKTAHEQVMRSLQYAYRDRKQRKRDFRKLWISRINAGAMLCGMQYSRLMHGLALAKVDVNRKVLADLAHLHPETFAQYVQLAKEALVQFQQTLKQKEAQVNKLQEEQLNQLAQKEEKPSQLEKTPKTQTTQEKLEEANSPKLEKKELKENAPKLEQKEPTQTKEQEQTQELQQEKTEPTKEQTEQTQNLEAKPSLQEKTVESVKAVEVLQQETQPQPEEKTSLQPEKVLSTELSEEKCDDTLETKPQTTQVKAKKPSLDLSKMLLHELKKLAKEHKVPNFHKLKKAEILTALKKALAKKII</sequence>
<dbReference type="GO" id="GO:0003735">
    <property type="term" value="F:structural constituent of ribosome"/>
    <property type="evidence" value="ECO:0007669"/>
    <property type="project" value="InterPro"/>
</dbReference>
<proteinExistence type="inferred from homology"/>
<dbReference type="HAMAP" id="MF_00382">
    <property type="entry name" value="Ribosomal_bL20"/>
    <property type="match status" value="1"/>
</dbReference>
<gene>
    <name evidence="6 10" type="primary">rplT</name>
    <name evidence="10" type="ORF">RP166_8470</name>
</gene>
<dbReference type="Gene3D" id="6.10.160.10">
    <property type="match status" value="1"/>
</dbReference>
<evidence type="ECO:0000256" key="8">
    <source>
        <dbReference type="SAM" id="MobiDB-lite"/>
    </source>
</evidence>
<dbReference type="Proteomes" id="UP000509122">
    <property type="component" value="Chromosome"/>
</dbReference>
<feature type="compositionally biased region" description="Basic and acidic residues" evidence="8">
    <location>
        <begin position="163"/>
        <end position="214"/>
    </location>
</feature>
<dbReference type="GO" id="GO:0000027">
    <property type="term" value="P:ribosomal large subunit assembly"/>
    <property type="evidence" value="ECO:0007669"/>
    <property type="project" value="UniProtKB-UniRule"/>
</dbReference>
<feature type="compositionally biased region" description="Basic and acidic residues" evidence="8">
    <location>
        <begin position="144"/>
        <end position="156"/>
    </location>
</feature>
<keyword evidence="2 6" id="KW-0689">Ribosomal protein</keyword>
<protein>
    <recommendedName>
        <fullName evidence="5 6">Large ribosomal subunit protein bL20</fullName>
    </recommendedName>
</protein>
<dbReference type="GO" id="GO:0006353">
    <property type="term" value="P:DNA-templated transcription termination"/>
    <property type="evidence" value="ECO:0007669"/>
    <property type="project" value="InterPro"/>
</dbReference>
<dbReference type="InterPro" id="IPR036269">
    <property type="entry name" value="Rho_N_sf"/>
</dbReference>
<evidence type="ECO:0000256" key="4">
    <source>
        <dbReference type="ARBA" id="ARBA00024775"/>
    </source>
</evidence>
<dbReference type="AlphaFoldDB" id="A0A859IAP8"/>
<dbReference type="GO" id="GO:0005840">
    <property type="term" value="C:ribosome"/>
    <property type="evidence" value="ECO:0007669"/>
    <property type="project" value="UniProtKB-KW"/>
</dbReference>
<dbReference type="SUPFAM" id="SSF68912">
    <property type="entry name" value="Rho N-terminal domain-like"/>
    <property type="match status" value="1"/>
</dbReference>
<evidence type="ECO:0000259" key="9">
    <source>
        <dbReference type="SMART" id="SM00959"/>
    </source>
</evidence>
<dbReference type="SMR" id="A0A859IAP8"/>
<accession>A0A859IAP8</accession>
<evidence type="ECO:0000256" key="3">
    <source>
        <dbReference type="ARBA" id="ARBA00023274"/>
    </source>
</evidence>
<comment type="similarity">
    <text evidence="1 6 7">Belongs to the bacterial ribosomal protein bL20 family.</text>
</comment>
<dbReference type="InterPro" id="IPR011112">
    <property type="entry name" value="Rho-like_N"/>
</dbReference>
<dbReference type="NCBIfam" id="TIGR01032">
    <property type="entry name" value="rplT_bact"/>
    <property type="match status" value="1"/>
</dbReference>
<evidence type="ECO:0000256" key="7">
    <source>
        <dbReference type="RuleBase" id="RU000560"/>
    </source>
</evidence>
<dbReference type="NCBIfam" id="NF011109">
    <property type="entry name" value="PRK14537.1"/>
    <property type="match status" value="1"/>
</dbReference>
<dbReference type="CDD" id="cd07026">
    <property type="entry name" value="Ribosomal_L20"/>
    <property type="match status" value="1"/>
</dbReference>
<dbReference type="SMART" id="SM00959">
    <property type="entry name" value="Rho_N"/>
    <property type="match status" value="1"/>
</dbReference>
<dbReference type="GO" id="GO:1990904">
    <property type="term" value="C:ribonucleoprotein complex"/>
    <property type="evidence" value="ECO:0007669"/>
    <property type="project" value="UniProtKB-KW"/>
</dbReference>
<dbReference type="SUPFAM" id="SSF74731">
    <property type="entry name" value="Ribosomal protein L20"/>
    <property type="match status" value="1"/>
</dbReference>
<dbReference type="EMBL" id="CP055264">
    <property type="protein sequence ID" value="QKX95763.1"/>
    <property type="molecule type" value="Genomic_DNA"/>
</dbReference>
<dbReference type="KEGG" id="rphy:RP166_8470"/>
<comment type="function">
    <text evidence="4 6 7">Binds directly to 23S ribosomal RNA and is necessary for the in vitro assembly process of the 50S ribosomal subunit. It is not involved in the protein synthesizing functions of that subunit.</text>
</comment>